<keyword evidence="2" id="KW-0238">DNA-binding</keyword>
<dbReference type="EMBL" id="SCWE01000002">
    <property type="protein sequence ID" value="TDM01889.1"/>
    <property type="molecule type" value="Genomic_DNA"/>
</dbReference>
<dbReference type="SMART" id="SM00347">
    <property type="entry name" value="HTH_MARR"/>
    <property type="match status" value="1"/>
</dbReference>
<dbReference type="Proteomes" id="UP000295328">
    <property type="component" value="Unassembled WGS sequence"/>
</dbReference>
<evidence type="ECO:0000256" key="1">
    <source>
        <dbReference type="ARBA" id="ARBA00023015"/>
    </source>
</evidence>
<protein>
    <submittedName>
        <fullName evidence="5">MarR family transcriptional regulator</fullName>
    </submittedName>
</protein>
<gene>
    <name evidence="5" type="ORF">ERX37_06670</name>
</gene>
<dbReference type="PANTHER" id="PTHR42756:SF1">
    <property type="entry name" value="TRANSCRIPTIONAL REPRESSOR OF EMRAB OPERON"/>
    <property type="match status" value="1"/>
</dbReference>
<keyword evidence="6" id="KW-1185">Reference proteome</keyword>
<organism evidence="5 6">
    <name type="scientific">Macrococcus hajekii</name>
    <dbReference type="NCBI Taxonomy" id="198482"/>
    <lineage>
        <taxon>Bacteria</taxon>
        <taxon>Bacillati</taxon>
        <taxon>Bacillota</taxon>
        <taxon>Bacilli</taxon>
        <taxon>Bacillales</taxon>
        <taxon>Staphylococcaceae</taxon>
        <taxon>Macrococcus</taxon>
    </lineage>
</organism>
<dbReference type="OrthoDB" id="2734388at2"/>
<reference evidence="5 6" key="1">
    <citation type="submission" date="2019-01" db="EMBL/GenBank/DDBJ databases">
        <title>Draft genome sequences of the type strains of six Macrococcus species.</title>
        <authorList>
            <person name="Mazhar S."/>
            <person name="Altermann E."/>
            <person name="Hill C."/>
            <person name="Mcauliffe O."/>
        </authorList>
    </citation>
    <scope>NUCLEOTIDE SEQUENCE [LARGE SCALE GENOMIC DNA]</scope>
    <source>
        <strain evidence="5 6">CCM4809</strain>
    </source>
</reference>
<dbReference type="PANTHER" id="PTHR42756">
    <property type="entry name" value="TRANSCRIPTIONAL REGULATOR, MARR"/>
    <property type="match status" value="1"/>
</dbReference>
<dbReference type="SUPFAM" id="SSF46785">
    <property type="entry name" value="Winged helix' DNA-binding domain"/>
    <property type="match status" value="1"/>
</dbReference>
<evidence type="ECO:0000259" key="4">
    <source>
        <dbReference type="SMART" id="SM00347"/>
    </source>
</evidence>
<accession>A0A4R6BJK4</accession>
<evidence type="ECO:0000313" key="5">
    <source>
        <dbReference type="EMBL" id="TDM01889.1"/>
    </source>
</evidence>
<dbReference type="AlphaFoldDB" id="A0A4R6BJK4"/>
<name>A0A4R6BJK4_9STAP</name>
<sequence length="139" mass="16379">MDENQRFFDSILLIHRRYVEELNVMLSHYQLSTAQWLLFKTIKQMSPTTLVEVAKVRSIEKPTATKIIQRLIELKYIITAPGQDKREKILTLTPQGEQTYDEVMHKVKLIQSQSLESVDVSLVNIQLEPVIHYYHERKL</sequence>
<dbReference type="Pfam" id="PF13463">
    <property type="entry name" value="HTH_27"/>
    <property type="match status" value="1"/>
</dbReference>
<dbReference type="InterPro" id="IPR000835">
    <property type="entry name" value="HTH_MarR-typ"/>
</dbReference>
<feature type="domain" description="HTH marR-type" evidence="4">
    <location>
        <begin position="24"/>
        <end position="123"/>
    </location>
</feature>
<evidence type="ECO:0000256" key="2">
    <source>
        <dbReference type="ARBA" id="ARBA00023125"/>
    </source>
</evidence>
<dbReference type="Gene3D" id="1.10.10.10">
    <property type="entry name" value="Winged helix-like DNA-binding domain superfamily/Winged helix DNA-binding domain"/>
    <property type="match status" value="1"/>
</dbReference>
<dbReference type="GO" id="GO:0003677">
    <property type="term" value="F:DNA binding"/>
    <property type="evidence" value="ECO:0007669"/>
    <property type="project" value="UniProtKB-KW"/>
</dbReference>
<dbReference type="InterPro" id="IPR036390">
    <property type="entry name" value="WH_DNA-bd_sf"/>
</dbReference>
<evidence type="ECO:0000256" key="3">
    <source>
        <dbReference type="ARBA" id="ARBA00023163"/>
    </source>
</evidence>
<dbReference type="RefSeq" id="WP_133429902.1">
    <property type="nucleotide sequence ID" value="NZ_BMCC01000003.1"/>
</dbReference>
<evidence type="ECO:0000313" key="6">
    <source>
        <dbReference type="Proteomes" id="UP000295328"/>
    </source>
</evidence>
<keyword evidence="3" id="KW-0804">Transcription</keyword>
<keyword evidence="1" id="KW-0805">Transcription regulation</keyword>
<proteinExistence type="predicted"/>
<comment type="caution">
    <text evidence="5">The sequence shown here is derived from an EMBL/GenBank/DDBJ whole genome shotgun (WGS) entry which is preliminary data.</text>
</comment>
<dbReference type="InterPro" id="IPR036388">
    <property type="entry name" value="WH-like_DNA-bd_sf"/>
</dbReference>
<dbReference type="GO" id="GO:0003700">
    <property type="term" value="F:DNA-binding transcription factor activity"/>
    <property type="evidence" value="ECO:0007669"/>
    <property type="project" value="InterPro"/>
</dbReference>